<proteinExistence type="predicted"/>
<comment type="caution">
    <text evidence="1">The sequence shown here is derived from an EMBL/GenBank/DDBJ whole genome shotgun (WGS) entry which is preliminary data.</text>
</comment>
<dbReference type="EMBL" id="UGJR01000002">
    <property type="protein sequence ID" value="STR41014.1"/>
    <property type="molecule type" value="Genomic_DNA"/>
</dbReference>
<gene>
    <name evidence="1" type="ORF">NCTC11694_02189</name>
</gene>
<evidence type="ECO:0000313" key="2">
    <source>
        <dbReference type="Proteomes" id="UP000255050"/>
    </source>
</evidence>
<accession>A0A7H4LXY8</accession>
<organism evidence="1 2">
    <name type="scientific">Klebsiella michiganensis</name>
    <dbReference type="NCBI Taxonomy" id="1134687"/>
    <lineage>
        <taxon>Bacteria</taxon>
        <taxon>Pseudomonadati</taxon>
        <taxon>Pseudomonadota</taxon>
        <taxon>Gammaproteobacteria</taxon>
        <taxon>Enterobacterales</taxon>
        <taxon>Enterobacteriaceae</taxon>
        <taxon>Klebsiella/Raoultella group</taxon>
        <taxon>Klebsiella</taxon>
    </lineage>
</organism>
<dbReference type="Proteomes" id="UP000255050">
    <property type="component" value="Unassembled WGS sequence"/>
</dbReference>
<name>A0A7H4LXY8_9ENTR</name>
<sequence>MVAMYTSYYPTDMTLDNGKTIAAGTQAQSIAYSLDKRANLDAV</sequence>
<reference evidence="1 2" key="1">
    <citation type="submission" date="2018-06" db="EMBL/GenBank/DDBJ databases">
        <authorList>
            <consortium name="Pathogen Informatics"/>
            <person name="Doyle S."/>
        </authorList>
    </citation>
    <scope>NUCLEOTIDE SEQUENCE [LARGE SCALE GENOMIC DNA]</scope>
    <source>
        <strain evidence="1 2">NCTC11694</strain>
    </source>
</reference>
<dbReference type="AlphaFoldDB" id="A0A7H4LXY8"/>
<protein>
    <submittedName>
        <fullName evidence="1">Levanase</fullName>
    </submittedName>
</protein>
<evidence type="ECO:0000313" key="1">
    <source>
        <dbReference type="EMBL" id="STR41014.1"/>
    </source>
</evidence>